<evidence type="ECO:0000259" key="3">
    <source>
        <dbReference type="Pfam" id="PF00881"/>
    </source>
</evidence>
<dbReference type="Gene3D" id="3.40.109.10">
    <property type="entry name" value="NADH Oxidase"/>
    <property type="match status" value="1"/>
</dbReference>
<proteinExistence type="inferred from homology"/>
<dbReference type="CDD" id="cd02138">
    <property type="entry name" value="TdsD-like"/>
    <property type="match status" value="1"/>
</dbReference>
<dbReference type="InterPro" id="IPR000415">
    <property type="entry name" value="Nitroreductase-like"/>
</dbReference>
<organism evidence="4 5">
    <name type="scientific">Serratia quinivorans</name>
    <dbReference type="NCBI Taxonomy" id="137545"/>
    <lineage>
        <taxon>Bacteria</taxon>
        <taxon>Pseudomonadati</taxon>
        <taxon>Pseudomonadota</taxon>
        <taxon>Gammaproteobacteria</taxon>
        <taxon>Enterobacterales</taxon>
        <taxon>Yersiniaceae</taxon>
        <taxon>Serratia</taxon>
    </lineage>
</organism>
<dbReference type="Pfam" id="PF00881">
    <property type="entry name" value="Nitroreductase"/>
    <property type="match status" value="2"/>
</dbReference>
<reference evidence="4 5" key="1">
    <citation type="submission" date="2018-06" db="EMBL/GenBank/DDBJ databases">
        <authorList>
            <consortium name="Pathogen Informatics"/>
            <person name="Doyle S."/>
        </authorList>
    </citation>
    <scope>NUCLEOTIDE SEQUENCE [LARGE SCALE GENOMIC DNA]</scope>
    <source>
        <strain evidence="4 5">NCTC11544</strain>
    </source>
</reference>
<dbReference type="PANTHER" id="PTHR43673">
    <property type="entry name" value="NAD(P)H NITROREDUCTASE YDGI-RELATED"/>
    <property type="match status" value="1"/>
</dbReference>
<accession>A0A380AL44</accession>
<feature type="domain" description="Nitroreductase" evidence="3">
    <location>
        <begin position="78"/>
        <end position="160"/>
    </location>
</feature>
<keyword evidence="2" id="KW-0560">Oxidoreductase</keyword>
<dbReference type="GO" id="GO:0016491">
    <property type="term" value="F:oxidoreductase activity"/>
    <property type="evidence" value="ECO:0007669"/>
    <property type="project" value="UniProtKB-KW"/>
</dbReference>
<dbReference type="Proteomes" id="UP000255529">
    <property type="component" value="Unassembled WGS sequence"/>
</dbReference>
<dbReference type="SUPFAM" id="SSF55469">
    <property type="entry name" value="FMN-dependent nitroreductase-like"/>
    <property type="match status" value="1"/>
</dbReference>
<evidence type="ECO:0000313" key="5">
    <source>
        <dbReference type="Proteomes" id="UP000255529"/>
    </source>
</evidence>
<name>A0A380AL44_9GAMM</name>
<sequence>MSQPRVSDYPIDAQFIERWSPRALANDAIDDETLLSFFEAARWSPSAYNIQPWRFAYSKHGSSSWDSYLDFLVEFNRGWAQHASALVVVISKTTSLNGDKEVSNPSHAFDAGAAWANLALQAHLKGWLTHCMGGVHHDKIKAALNLPDNYQVHGMVAIGKAGDKSLLPEFSAAKRDPFRALAAGADGGGRAELYPVIIRI</sequence>
<feature type="domain" description="Nitroreductase" evidence="3">
    <location>
        <begin position="17"/>
        <end position="55"/>
    </location>
</feature>
<dbReference type="PANTHER" id="PTHR43673:SF10">
    <property type="entry name" value="NADH DEHYDROGENASE_NAD(P)H NITROREDUCTASE XCC3605-RELATED"/>
    <property type="match status" value="1"/>
</dbReference>
<evidence type="ECO:0000313" key="4">
    <source>
        <dbReference type="EMBL" id="SUI83158.1"/>
    </source>
</evidence>
<comment type="similarity">
    <text evidence="1">Belongs to the nitroreductase family.</text>
</comment>
<evidence type="ECO:0000256" key="2">
    <source>
        <dbReference type="ARBA" id="ARBA00023002"/>
    </source>
</evidence>
<dbReference type="EMBL" id="UGYN01000002">
    <property type="protein sequence ID" value="SUI83158.1"/>
    <property type="molecule type" value="Genomic_DNA"/>
</dbReference>
<protein>
    <submittedName>
        <fullName evidence="4">Malonic semialdehyde reductase</fullName>
    </submittedName>
</protein>
<evidence type="ECO:0000256" key="1">
    <source>
        <dbReference type="ARBA" id="ARBA00007118"/>
    </source>
</evidence>
<dbReference type="AlphaFoldDB" id="A0A380AL44"/>
<gene>
    <name evidence="4" type="ORF">NCTC11544_04427</name>
</gene>
<dbReference type="InterPro" id="IPR029479">
    <property type="entry name" value="Nitroreductase"/>
</dbReference>